<dbReference type="Pfam" id="PF13954">
    <property type="entry name" value="PapC_N"/>
    <property type="match status" value="1"/>
</dbReference>
<evidence type="ECO:0000256" key="1">
    <source>
        <dbReference type="ARBA" id="ARBA00004571"/>
    </source>
</evidence>
<dbReference type="InterPro" id="IPR016147">
    <property type="entry name" value="Pili_assmbl_chaperone_N"/>
</dbReference>
<dbReference type="PANTHER" id="PTHR30451:SF21">
    <property type="entry name" value="FIMBRIAL USHER DOMAIN-CONTAINING PROTEIN YDET-RELATED"/>
    <property type="match status" value="1"/>
</dbReference>
<dbReference type="InterPro" id="IPR000015">
    <property type="entry name" value="Fimb_usher"/>
</dbReference>
<evidence type="ECO:0000256" key="6">
    <source>
        <dbReference type="ARBA" id="ARBA00023136"/>
    </source>
</evidence>
<keyword evidence="3" id="KW-0813">Transport</keyword>
<keyword evidence="6" id="KW-0472">Membrane</keyword>
<evidence type="ECO:0000313" key="11">
    <source>
        <dbReference type="Proteomes" id="UP000699865"/>
    </source>
</evidence>
<keyword evidence="11" id="KW-1185">Reference proteome</keyword>
<keyword evidence="4" id="KW-1029">Fimbrium biogenesis</keyword>
<feature type="domain" description="PapC N-terminal" evidence="9">
    <location>
        <begin position="86"/>
        <end position="215"/>
    </location>
</feature>
<proteinExistence type="inferred from homology"/>
<evidence type="ECO:0000256" key="2">
    <source>
        <dbReference type="ARBA" id="ARBA00008064"/>
    </source>
</evidence>
<dbReference type="PANTHER" id="PTHR30451">
    <property type="entry name" value="OUTER MEMBRANE USHER PROTEIN"/>
    <property type="match status" value="1"/>
</dbReference>
<dbReference type="Pfam" id="PF00345">
    <property type="entry name" value="PapD_N"/>
    <property type="match status" value="1"/>
</dbReference>
<comment type="caution">
    <text evidence="10">The sequence shown here is derived from an EMBL/GenBank/DDBJ whole genome shotgun (WGS) entry which is preliminary data.</text>
</comment>
<evidence type="ECO:0000313" key="10">
    <source>
        <dbReference type="EMBL" id="MBU9838216.1"/>
    </source>
</evidence>
<keyword evidence="7" id="KW-0998">Cell outer membrane</keyword>
<organism evidence="10 11">
    <name type="scientific">Rahnella perminowiae</name>
    <dbReference type="NCBI Taxonomy" id="2816244"/>
    <lineage>
        <taxon>Bacteria</taxon>
        <taxon>Pseudomonadati</taxon>
        <taxon>Pseudomonadota</taxon>
        <taxon>Gammaproteobacteria</taxon>
        <taxon>Enterobacterales</taxon>
        <taxon>Yersiniaceae</taxon>
        <taxon>Rahnella</taxon>
    </lineage>
</organism>
<reference evidence="10 11" key="1">
    <citation type="submission" date="2021-03" db="EMBL/GenBank/DDBJ databases">
        <title>Five novel Rahnella species.</title>
        <authorList>
            <person name="Brady C."/>
            <person name="Asselin J."/>
            <person name="Beer S."/>
            <person name="Bruberg M.B."/>
            <person name="Crampton B."/>
            <person name="Venter S."/>
            <person name="Arnold D."/>
            <person name="Denman S."/>
        </authorList>
    </citation>
    <scope>NUCLEOTIDE SEQUENCE [LARGE SCALE GENOMIC DNA]</scope>
    <source>
        <strain evidence="10 11">L72c</strain>
    </source>
</reference>
<evidence type="ECO:0000256" key="3">
    <source>
        <dbReference type="ARBA" id="ARBA00022448"/>
    </source>
</evidence>
<dbReference type="InterPro" id="IPR025885">
    <property type="entry name" value="PapC_N"/>
</dbReference>
<evidence type="ECO:0000259" key="9">
    <source>
        <dbReference type="Pfam" id="PF13954"/>
    </source>
</evidence>
<dbReference type="EMBL" id="JAFMOU010000072">
    <property type="protein sequence ID" value="MBU9838216.1"/>
    <property type="molecule type" value="Genomic_DNA"/>
</dbReference>
<evidence type="ECO:0000259" key="8">
    <source>
        <dbReference type="Pfam" id="PF00345"/>
    </source>
</evidence>
<dbReference type="RefSeq" id="WP_217139497.1">
    <property type="nucleotide sequence ID" value="NZ_JAFMOU010000072.1"/>
</dbReference>
<sequence length="254" mass="28103">MNASPEAFFFALFRLNAGEDNSLRIIRTGGILPDDRESLFWLNIKAIPRLPEESPAGLLQIMVKTRLKLFYRPAALLTPAGQSAWRQLQFSRAGGQTPGIYRVDVWVNDMLKGRQDVTFIALKDQTLSPLFTPAEWQTLGLKTGSIAALRDWPAQKPVEDFATLMSGVVVHFDFSHQKLLITLPQELLDTLARGAVSPELWDEGAPALLLNYNLSGASTWQNTGGSDQNQFLALFSGKLWAACSTAPAMPQSWD</sequence>
<evidence type="ECO:0000256" key="7">
    <source>
        <dbReference type="ARBA" id="ARBA00023237"/>
    </source>
</evidence>
<comment type="subcellular location">
    <subcellularLocation>
        <location evidence="1">Cell outer membrane</location>
        <topology evidence="1">Multi-pass membrane protein</topology>
    </subcellularLocation>
</comment>
<protein>
    <submittedName>
        <fullName evidence="10">Fimbria/pilus periplasmic chaperone</fullName>
    </submittedName>
</protein>
<evidence type="ECO:0000256" key="4">
    <source>
        <dbReference type="ARBA" id="ARBA00022558"/>
    </source>
</evidence>
<comment type="similarity">
    <text evidence="2">Belongs to the fimbrial export usher family.</text>
</comment>
<name>A0ABS6L8Q7_9GAMM</name>
<gene>
    <name evidence="10" type="ORF">J1786_25860</name>
</gene>
<accession>A0ABS6L8Q7</accession>
<feature type="domain" description="Pili assembly chaperone N-terminal" evidence="8">
    <location>
        <begin position="11"/>
        <end position="76"/>
    </location>
</feature>
<evidence type="ECO:0000256" key="5">
    <source>
        <dbReference type="ARBA" id="ARBA00022692"/>
    </source>
</evidence>
<dbReference type="Proteomes" id="UP000699865">
    <property type="component" value="Unassembled WGS sequence"/>
</dbReference>
<keyword evidence="5" id="KW-0812">Transmembrane</keyword>